<accession>A0A8X6X770</accession>
<organism evidence="2 3">
    <name type="scientific">Trichonephila inaurata madagascariensis</name>
    <dbReference type="NCBI Taxonomy" id="2747483"/>
    <lineage>
        <taxon>Eukaryota</taxon>
        <taxon>Metazoa</taxon>
        <taxon>Ecdysozoa</taxon>
        <taxon>Arthropoda</taxon>
        <taxon>Chelicerata</taxon>
        <taxon>Arachnida</taxon>
        <taxon>Araneae</taxon>
        <taxon>Araneomorphae</taxon>
        <taxon>Entelegynae</taxon>
        <taxon>Araneoidea</taxon>
        <taxon>Nephilidae</taxon>
        <taxon>Trichonephila</taxon>
        <taxon>Trichonephila inaurata</taxon>
    </lineage>
</organism>
<evidence type="ECO:0000256" key="1">
    <source>
        <dbReference type="SAM" id="Phobius"/>
    </source>
</evidence>
<keyword evidence="1" id="KW-0472">Membrane</keyword>
<dbReference type="EMBL" id="BMAV01006375">
    <property type="protein sequence ID" value="GFY48308.1"/>
    <property type="molecule type" value="Genomic_DNA"/>
</dbReference>
<reference evidence="2" key="1">
    <citation type="submission" date="2020-08" db="EMBL/GenBank/DDBJ databases">
        <title>Multicomponent nature underlies the extraordinary mechanical properties of spider dragline silk.</title>
        <authorList>
            <person name="Kono N."/>
            <person name="Nakamura H."/>
            <person name="Mori M."/>
            <person name="Yoshida Y."/>
            <person name="Ohtoshi R."/>
            <person name="Malay A.D."/>
            <person name="Moran D.A.P."/>
            <person name="Tomita M."/>
            <person name="Numata K."/>
            <person name="Arakawa K."/>
        </authorList>
    </citation>
    <scope>NUCLEOTIDE SEQUENCE</scope>
</reference>
<sequence length="89" mass="10501">MHSISLQVMQGGGSRFLLAFVFLHISFIYCCVRRIMDEKCVYISNCNKIRKIGQTLYEISYKDFPCILKYIACLTHSIKLFYWSADLRF</sequence>
<feature type="transmembrane region" description="Helical" evidence="1">
    <location>
        <begin position="12"/>
        <end position="32"/>
    </location>
</feature>
<comment type="caution">
    <text evidence="2">The sequence shown here is derived from an EMBL/GenBank/DDBJ whole genome shotgun (WGS) entry which is preliminary data.</text>
</comment>
<evidence type="ECO:0000313" key="2">
    <source>
        <dbReference type="EMBL" id="GFY48308.1"/>
    </source>
</evidence>
<dbReference type="Proteomes" id="UP000886998">
    <property type="component" value="Unassembled WGS sequence"/>
</dbReference>
<name>A0A8X6X770_9ARAC</name>
<proteinExistence type="predicted"/>
<keyword evidence="1" id="KW-1133">Transmembrane helix</keyword>
<dbReference type="AlphaFoldDB" id="A0A8X6X770"/>
<keyword evidence="1" id="KW-0812">Transmembrane</keyword>
<keyword evidence="3" id="KW-1185">Reference proteome</keyword>
<evidence type="ECO:0000313" key="3">
    <source>
        <dbReference type="Proteomes" id="UP000886998"/>
    </source>
</evidence>
<dbReference type="OrthoDB" id="10532644at2759"/>
<gene>
    <name evidence="2" type="ORF">TNIN_475451</name>
</gene>
<protein>
    <submittedName>
        <fullName evidence="2">Uncharacterized protein</fullName>
    </submittedName>
</protein>